<keyword evidence="4" id="KW-1185">Reference proteome</keyword>
<sequence>MRLHFYDRSGAQVSSPINFHCDFQRVAEVIHAFAYADKDLLGYDPTIDIHHPPSIPNRIYFHNFISTIISGSDEIFNIFSLLSSSSGFIERGTVCWHVRPVDAGPGEANEGKIDSNDYVLKDNWVDEDLVDHEASILSHIAGIKGVPVLVQSWTVQYKGEDDTTLRYRPAAWSPFEKFVNRVHRHQLLRPVGSPLSSFRSQKELLLGLITGLEIHQSLIDLKNVLHGDISPDNLIFEWAPNGVLRQLYLIDFDYAIHLKPGVVKYPKATGTLPFTSLHILRQISDCNESTISHVAADDLESFFLCVYVALRTPRWPKWIGGLIFARNAKSHFIYSPNTIIDKQFTLYFDNLKPLAKEWKDLIKEEDQRRQSGPSTLNTHHKIIRLLHKYVDNLPDFDSTSSPYHHDQQPSTYMAPTISLGTPTALKRPSLFPIKQLSKRRRCFNLLLHELLPQKATSRAYRLSTLRAFCILFHLCTLRYMAPKDLKMHKRCTSDAHTGLPPPTKKVKCTDAVRQSHRTGKGSRGAAEQLQRIGNVITTVQTRKTRDGFKEAGEALNPMAPETPTTKRVKKKTIPIDGDGSKHNVGNPSSKVVTKSSKGAKTGSNLKSLLLSTVPPRNQQSPESDPRPNTAAFGRKLIMEERKRQQQKKMAPQKCQISPDDGRLDYEDDEDEDKVGDVEEDEDDEKDDEDEDEEHDKDEEDEEHDKDEEDEECDKDEEDGEHDKDKGINGEGHGEDETLGTQHDSVSVFPLDFR</sequence>
<dbReference type="GO" id="GO:0005524">
    <property type="term" value="F:ATP binding"/>
    <property type="evidence" value="ECO:0007669"/>
    <property type="project" value="InterPro"/>
</dbReference>
<dbReference type="Proteomes" id="UP000053989">
    <property type="component" value="Unassembled WGS sequence"/>
</dbReference>
<feature type="region of interest" description="Disordered" evidence="1">
    <location>
        <begin position="543"/>
        <end position="753"/>
    </location>
</feature>
<evidence type="ECO:0000313" key="4">
    <source>
        <dbReference type="Proteomes" id="UP000053989"/>
    </source>
</evidence>
<name>A0A0C3CRS4_9AGAM</name>
<feature type="compositionally biased region" description="Polar residues" evidence="1">
    <location>
        <begin position="583"/>
        <end position="622"/>
    </location>
</feature>
<feature type="compositionally biased region" description="Acidic residues" evidence="1">
    <location>
        <begin position="665"/>
        <end position="719"/>
    </location>
</feature>
<accession>A0A0C3CRS4</accession>
<reference evidence="4" key="2">
    <citation type="submission" date="2015-01" db="EMBL/GenBank/DDBJ databases">
        <title>Evolutionary Origins and Diversification of the Mycorrhizal Mutualists.</title>
        <authorList>
            <consortium name="DOE Joint Genome Institute"/>
            <consortium name="Mycorrhizal Genomics Consortium"/>
            <person name="Kohler A."/>
            <person name="Kuo A."/>
            <person name="Nagy L.G."/>
            <person name="Floudas D."/>
            <person name="Copeland A."/>
            <person name="Barry K.W."/>
            <person name="Cichocki N."/>
            <person name="Veneault-Fourrey C."/>
            <person name="LaButti K."/>
            <person name="Lindquist E.A."/>
            <person name="Lipzen A."/>
            <person name="Lundell T."/>
            <person name="Morin E."/>
            <person name="Murat C."/>
            <person name="Riley R."/>
            <person name="Ohm R."/>
            <person name="Sun H."/>
            <person name="Tunlid A."/>
            <person name="Henrissat B."/>
            <person name="Grigoriev I.V."/>
            <person name="Hibbett D.S."/>
            <person name="Martin F."/>
        </authorList>
    </citation>
    <scope>NUCLEOTIDE SEQUENCE [LARGE SCALE GENOMIC DNA]</scope>
    <source>
        <strain evidence="4">Foug A</strain>
    </source>
</reference>
<evidence type="ECO:0000313" key="3">
    <source>
        <dbReference type="EMBL" id="KIM51305.1"/>
    </source>
</evidence>
<dbReference type="GO" id="GO:0004672">
    <property type="term" value="F:protein kinase activity"/>
    <property type="evidence" value="ECO:0007669"/>
    <property type="project" value="InterPro"/>
</dbReference>
<dbReference type="InterPro" id="IPR040976">
    <property type="entry name" value="Pkinase_fungal"/>
</dbReference>
<dbReference type="EMBL" id="KN822266">
    <property type="protein sequence ID" value="KIM51305.1"/>
    <property type="molecule type" value="Genomic_DNA"/>
</dbReference>
<evidence type="ECO:0000256" key="1">
    <source>
        <dbReference type="SAM" id="MobiDB-lite"/>
    </source>
</evidence>
<organism evidence="3 4">
    <name type="scientific">Scleroderma citrinum Foug A</name>
    <dbReference type="NCBI Taxonomy" id="1036808"/>
    <lineage>
        <taxon>Eukaryota</taxon>
        <taxon>Fungi</taxon>
        <taxon>Dikarya</taxon>
        <taxon>Basidiomycota</taxon>
        <taxon>Agaricomycotina</taxon>
        <taxon>Agaricomycetes</taxon>
        <taxon>Agaricomycetidae</taxon>
        <taxon>Boletales</taxon>
        <taxon>Sclerodermatineae</taxon>
        <taxon>Sclerodermataceae</taxon>
        <taxon>Scleroderma</taxon>
    </lineage>
</organism>
<gene>
    <name evidence="3" type="ORF">SCLCIDRAFT_33538</name>
</gene>
<dbReference type="HOGENOM" id="CLU_369675_0_0_1"/>
<feature type="compositionally biased region" description="Basic and acidic residues" evidence="1">
    <location>
        <begin position="543"/>
        <end position="552"/>
    </location>
</feature>
<dbReference type="PANTHER" id="PTHR38248">
    <property type="entry name" value="FUNK1 6"/>
    <property type="match status" value="1"/>
</dbReference>
<dbReference type="InterPro" id="IPR000719">
    <property type="entry name" value="Prot_kinase_dom"/>
</dbReference>
<dbReference type="InterPro" id="IPR011009">
    <property type="entry name" value="Kinase-like_dom_sf"/>
</dbReference>
<dbReference type="STRING" id="1036808.A0A0C3CRS4"/>
<feature type="domain" description="Protein kinase" evidence="2">
    <location>
        <begin position="64"/>
        <end position="390"/>
    </location>
</feature>
<evidence type="ECO:0000259" key="2">
    <source>
        <dbReference type="PROSITE" id="PS50011"/>
    </source>
</evidence>
<proteinExistence type="predicted"/>
<dbReference type="PROSITE" id="PS50011">
    <property type="entry name" value="PROTEIN_KINASE_DOM"/>
    <property type="match status" value="1"/>
</dbReference>
<dbReference type="PANTHER" id="PTHR38248:SF2">
    <property type="entry name" value="FUNK1 11"/>
    <property type="match status" value="1"/>
</dbReference>
<reference evidence="3 4" key="1">
    <citation type="submission" date="2014-04" db="EMBL/GenBank/DDBJ databases">
        <authorList>
            <consortium name="DOE Joint Genome Institute"/>
            <person name="Kuo A."/>
            <person name="Kohler A."/>
            <person name="Nagy L.G."/>
            <person name="Floudas D."/>
            <person name="Copeland A."/>
            <person name="Barry K.W."/>
            <person name="Cichocki N."/>
            <person name="Veneault-Fourrey C."/>
            <person name="LaButti K."/>
            <person name="Lindquist E.A."/>
            <person name="Lipzen A."/>
            <person name="Lundell T."/>
            <person name="Morin E."/>
            <person name="Murat C."/>
            <person name="Sun H."/>
            <person name="Tunlid A."/>
            <person name="Henrissat B."/>
            <person name="Grigoriev I.V."/>
            <person name="Hibbett D.S."/>
            <person name="Martin F."/>
            <person name="Nordberg H.P."/>
            <person name="Cantor M.N."/>
            <person name="Hua S.X."/>
        </authorList>
    </citation>
    <scope>NUCLEOTIDE SEQUENCE [LARGE SCALE GENOMIC DNA]</scope>
    <source>
        <strain evidence="3 4">Foug A</strain>
    </source>
</reference>
<feature type="compositionally biased region" description="Basic and acidic residues" evidence="1">
    <location>
        <begin position="720"/>
        <end position="735"/>
    </location>
</feature>
<dbReference type="Pfam" id="PF17667">
    <property type="entry name" value="Pkinase_fungal"/>
    <property type="match status" value="1"/>
</dbReference>
<protein>
    <recommendedName>
        <fullName evidence="2">Protein kinase domain-containing protein</fullName>
    </recommendedName>
</protein>
<dbReference type="OrthoDB" id="2686475at2759"/>
<dbReference type="SUPFAM" id="SSF56112">
    <property type="entry name" value="Protein kinase-like (PK-like)"/>
    <property type="match status" value="1"/>
</dbReference>
<dbReference type="InParanoid" id="A0A0C3CRS4"/>
<dbReference type="Gene3D" id="1.10.510.10">
    <property type="entry name" value="Transferase(Phosphotransferase) domain 1"/>
    <property type="match status" value="1"/>
</dbReference>
<dbReference type="AlphaFoldDB" id="A0A0C3CRS4"/>